<keyword evidence="4" id="KW-1185">Reference proteome</keyword>
<dbReference type="PATRIC" id="fig|1280514.3.peg.2552"/>
<evidence type="ECO:0000259" key="2">
    <source>
        <dbReference type="Pfam" id="PF01370"/>
    </source>
</evidence>
<dbReference type="InterPro" id="IPR036291">
    <property type="entry name" value="NAD(P)-bd_dom_sf"/>
</dbReference>
<comment type="caution">
    <text evidence="3">The sequence shown here is derived from an EMBL/GenBank/DDBJ whole genome shotgun (WGS) entry which is preliminary data.</text>
</comment>
<dbReference type="AlphaFoldDB" id="A0A0D8HGV3"/>
<proteinExistence type="inferred from homology"/>
<evidence type="ECO:0000256" key="1">
    <source>
        <dbReference type="ARBA" id="ARBA00007637"/>
    </source>
</evidence>
<accession>A0A0D8HGV3</accession>
<evidence type="ECO:0000313" key="4">
    <source>
        <dbReference type="Proteomes" id="UP000032360"/>
    </source>
</evidence>
<keyword evidence="3" id="KW-0456">Lyase</keyword>
<dbReference type="Proteomes" id="UP000032360">
    <property type="component" value="Unassembled WGS sequence"/>
</dbReference>
<dbReference type="SUPFAM" id="SSF51735">
    <property type="entry name" value="NAD(P)-binding Rossmann-fold domains"/>
    <property type="match status" value="1"/>
</dbReference>
<dbReference type="PANTHER" id="PTHR43000">
    <property type="entry name" value="DTDP-D-GLUCOSE 4,6-DEHYDRATASE-RELATED"/>
    <property type="match status" value="1"/>
</dbReference>
<gene>
    <name evidence="3" type="primary">strE</name>
    <name evidence="3" type="ORF">AXFE_19380</name>
</gene>
<dbReference type="EC" id="4.2.1.46" evidence="3"/>
<name>A0A0D8HGV3_9ACTN</name>
<dbReference type="Pfam" id="PF01370">
    <property type="entry name" value="Epimerase"/>
    <property type="match status" value="1"/>
</dbReference>
<comment type="similarity">
    <text evidence="1">Belongs to the NAD(P)-dependent epimerase/dehydratase family.</text>
</comment>
<organism evidence="3 4">
    <name type="scientific">Acidithrix ferrooxidans</name>
    <dbReference type="NCBI Taxonomy" id="1280514"/>
    <lineage>
        <taxon>Bacteria</taxon>
        <taxon>Bacillati</taxon>
        <taxon>Actinomycetota</taxon>
        <taxon>Acidimicrobiia</taxon>
        <taxon>Acidimicrobiales</taxon>
        <taxon>Acidimicrobiaceae</taxon>
        <taxon>Acidithrix</taxon>
    </lineage>
</organism>
<reference evidence="3 4" key="1">
    <citation type="submission" date="2015-01" db="EMBL/GenBank/DDBJ databases">
        <title>Draft genome of the acidophilic iron oxidizer Acidithrix ferrooxidans strain Py-F3.</title>
        <authorList>
            <person name="Poehlein A."/>
            <person name="Eisen S."/>
            <person name="Schloemann M."/>
            <person name="Johnson B.D."/>
            <person name="Daniel R."/>
            <person name="Muehling M."/>
        </authorList>
    </citation>
    <scope>NUCLEOTIDE SEQUENCE [LARGE SCALE GENOMIC DNA]</scope>
    <source>
        <strain evidence="3 4">Py-F3</strain>
    </source>
</reference>
<protein>
    <submittedName>
        <fullName evidence="3">dTDP-glucose 4,6-dehydratase</fullName>
        <ecNumber evidence="3">4.2.1.46</ecNumber>
    </submittedName>
</protein>
<dbReference type="GO" id="GO:0008460">
    <property type="term" value="F:dTDP-glucose 4,6-dehydratase activity"/>
    <property type="evidence" value="ECO:0007669"/>
    <property type="project" value="UniProtKB-EC"/>
</dbReference>
<dbReference type="Gene3D" id="3.40.50.720">
    <property type="entry name" value="NAD(P)-binding Rossmann-like Domain"/>
    <property type="match status" value="1"/>
</dbReference>
<dbReference type="OrthoDB" id="9779041at2"/>
<dbReference type="STRING" id="1280514.AXFE_19380"/>
<dbReference type="InterPro" id="IPR001509">
    <property type="entry name" value="Epimerase_deHydtase"/>
</dbReference>
<sequence length="324" mass="35029">MTKRIIVTGASGFIGSRIALRFRDLGYDVINLDRNDRDLPGIQSVNCDIQDFDSVSKIVTKGVDAIAHFAAKTSVLESKKDPMGFFSTNVIGTQNLLEAARLGGITTFAFASTNAVVGSSKPPTQVQESNGAIPSLSDSSTVASNELLSEKNVLYPLTPYGATKAANEMLSASYQDSYGMTVAPLRLTNVYGTDMFKKDSIVPRIMRSLLGGPPLEIYGDGLQWRDYVYLSDVTDAFELAITRNWVGPVSIGSGESFSVKEIIDFTQEVTGIEVPANFGPARTGEMRGVKVDISKAKALGYAPKVDIRHGLKEVFEDFANKKNS</sequence>
<feature type="domain" description="NAD-dependent epimerase/dehydratase" evidence="2">
    <location>
        <begin position="5"/>
        <end position="243"/>
    </location>
</feature>
<evidence type="ECO:0000313" key="3">
    <source>
        <dbReference type="EMBL" id="KJF17225.1"/>
    </source>
</evidence>
<dbReference type="EMBL" id="JXYS01000061">
    <property type="protein sequence ID" value="KJF17225.1"/>
    <property type="molecule type" value="Genomic_DNA"/>
</dbReference>
<dbReference type="RefSeq" id="WP_052605588.1">
    <property type="nucleotide sequence ID" value="NZ_JXYS01000061.1"/>
</dbReference>